<reference evidence="1" key="1">
    <citation type="submission" date="2018-05" db="EMBL/GenBank/DDBJ databases">
        <authorList>
            <person name="Lanie J.A."/>
            <person name="Ng W.-L."/>
            <person name="Kazmierczak K.M."/>
            <person name="Andrzejewski T.M."/>
            <person name="Davidsen T.M."/>
            <person name="Wayne K.J."/>
            <person name="Tettelin H."/>
            <person name="Glass J.I."/>
            <person name="Rusch D."/>
            <person name="Podicherti R."/>
            <person name="Tsui H.-C.T."/>
            <person name="Winkler M.E."/>
        </authorList>
    </citation>
    <scope>NUCLEOTIDE SEQUENCE</scope>
</reference>
<accession>A0A383AD62</accession>
<sequence length="26" mass="3065">MIVKNRNNPVSISKDFVFIKWKTEGI</sequence>
<proteinExistence type="predicted"/>
<dbReference type="EMBL" id="UINC01191075">
    <property type="protein sequence ID" value="SVE05530.1"/>
    <property type="molecule type" value="Genomic_DNA"/>
</dbReference>
<evidence type="ECO:0000313" key="1">
    <source>
        <dbReference type="EMBL" id="SVE05530.1"/>
    </source>
</evidence>
<protein>
    <submittedName>
        <fullName evidence="1">Uncharacterized protein</fullName>
    </submittedName>
</protein>
<organism evidence="1">
    <name type="scientific">marine metagenome</name>
    <dbReference type="NCBI Taxonomy" id="408172"/>
    <lineage>
        <taxon>unclassified sequences</taxon>
        <taxon>metagenomes</taxon>
        <taxon>ecological metagenomes</taxon>
    </lineage>
</organism>
<name>A0A383AD62_9ZZZZ</name>
<dbReference type="AlphaFoldDB" id="A0A383AD62"/>
<gene>
    <name evidence="1" type="ORF">METZ01_LOCUS458384</name>
</gene>